<evidence type="ECO:0000256" key="3">
    <source>
        <dbReference type="ARBA" id="ARBA00022723"/>
    </source>
</evidence>
<evidence type="ECO:0000256" key="6">
    <source>
        <dbReference type="SAM" id="SignalP"/>
    </source>
</evidence>
<feature type="binding site" description="distal binding residue" evidence="5">
    <location>
        <position position="95"/>
    </location>
    <ligand>
        <name>heme</name>
        <dbReference type="ChEBI" id="CHEBI:30413"/>
    </ligand>
    <ligandPart>
        <name>Fe</name>
        <dbReference type="ChEBI" id="CHEBI:18248"/>
    </ligandPart>
</feature>
<evidence type="ECO:0000256" key="4">
    <source>
        <dbReference type="ARBA" id="ARBA00023004"/>
    </source>
</evidence>
<feature type="signal peptide" evidence="6">
    <location>
        <begin position="1"/>
        <end position="20"/>
    </location>
</feature>
<protein>
    <submittedName>
        <fullName evidence="7">Hemoglobin</fullName>
    </submittedName>
</protein>
<dbReference type="Proteomes" id="UP000184517">
    <property type="component" value="Unassembled WGS sequence"/>
</dbReference>
<evidence type="ECO:0000256" key="2">
    <source>
        <dbReference type="ARBA" id="ARBA00022617"/>
    </source>
</evidence>
<keyword evidence="6" id="KW-0732">Signal</keyword>
<keyword evidence="4 5" id="KW-0408">Iron</keyword>
<dbReference type="SUPFAM" id="SSF46458">
    <property type="entry name" value="Globin-like"/>
    <property type="match status" value="1"/>
</dbReference>
<name>A0A1M5K0Z3_9GAMM</name>
<keyword evidence="8" id="KW-1185">Reference proteome</keyword>
<dbReference type="PROSITE" id="PS51257">
    <property type="entry name" value="PROKAR_LIPOPROTEIN"/>
    <property type="match status" value="1"/>
</dbReference>
<keyword evidence="1" id="KW-0813">Transport</keyword>
<keyword evidence="2 5" id="KW-0349">Heme</keyword>
<organism evidence="7 8">
    <name type="scientific">Marinomonas polaris DSM 16579</name>
    <dbReference type="NCBI Taxonomy" id="1122206"/>
    <lineage>
        <taxon>Bacteria</taxon>
        <taxon>Pseudomonadati</taxon>
        <taxon>Pseudomonadota</taxon>
        <taxon>Gammaproteobacteria</taxon>
        <taxon>Oceanospirillales</taxon>
        <taxon>Oceanospirillaceae</taxon>
        <taxon>Marinomonas</taxon>
    </lineage>
</organism>
<dbReference type="InterPro" id="IPR001486">
    <property type="entry name" value="Hemoglobin_trunc"/>
</dbReference>
<dbReference type="GO" id="GO:0046872">
    <property type="term" value="F:metal ion binding"/>
    <property type="evidence" value="ECO:0007669"/>
    <property type="project" value="UniProtKB-KW"/>
</dbReference>
<evidence type="ECO:0000313" key="8">
    <source>
        <dbReference type="Proteomes" id="UP000184517"/>
    </source>
</evidence>
<sequence>MVNLVKASFIAFSVFLVACAALSKAPKSLYDEIGGKPTVEAITDNFIDEISFNKDIYRYFEKTNITRFREKFIEHLCVNTGGPCTYTGDTMLKVHQGQKINETDFNTTVDLLVNAMKKAGLTYPQQNQVLKVLAPMRGEMLYK</sequence>
<evidence type="ECO:0000256" key="5">
    <source>
        <dbReference type="PIRSR" id="PIRSR601486-1"/>
    </source>
</evidence>
<reference evidence="8" key="1">
    <citation type="submission" date="2016-11" db="EMBL/GenBank/DDBJ databases">
        <authorList>
            <person name="Varghese N."/>
            <person name="Submissions S."/>
        </authorList>
    </citation>
    <scope>NUCLEOTIDE SEQUENCE [LARGE SCALE GENOMIC DNA]</scope>
    <source>
        <strain evidence="8">DSM 16579</strain>
    </source>
</reference>
<dbReference type="GO" id="GO:0020037">
    <property type="term" value="F:heme binding"/>
    <property type="evidence" value="ECO:0007669"/>
    <property type="project" value="InterPro"/>
</dbReference>
<dbReference type="CDD" id="cd00454">
    <property type="entry name" value="TrHb1_N"/>
    <property type="match status" value="1"/>
</dbReference>
<dbReference type="RefSeq" id="WP_084122577.1">
    <property type="nucleotide sequence ID" value="NZ_FQVF01000022.1"/>
</dbReference>
<feature type="chain" id="PRO_5013110257" evidence="6">
    <location>
        <begin position="21"/>
        <end position="143"/>
    </location>
</feature>
<evidence type="ECO:0000256" key="1">
    <source>
        <dbReference type="ARBA" id="ARBA00022448"/>
    </source>
</evidence>
<dbReference type="OrthoDB" id="9795814at2"/>
<gene>
    <name evidence="7" type="ORF">SAMN02745753_03960</name>
</gene>
<keyword evidence="3 5" id="KW-0479">Metal-binding</keyword>
<dbReference type="AlphaFoldDB" id="A0A1M5K0Z3"/>
<dbReference type="InterPro" id="IPR009050">
    <property type="entry name" value="Globin-like_sf"/>
</dbReference>
<dbReference type="Gene3D" id="1.10.490.10">
    <property type="entry name" value="Globins"/>
    <property type="match status" value="1"/>
</dbReference>
<evidence type="ECO:0000313" key="7">
    <source>
        <dbReference type="EMBL" id="SHG45963.1"/>
    </source>
</evidence>
<dbReference type="GO" id="GO:0019825">
    <property type="term" value="F:oxygen binding"/>
    <property type="evidence" value="ECO:0007669"/>
    <property type="project" value="InterPro"/>
</dbReference>
<dbReference type="EMBL" id="FQVF01000022">
    <property type="protein sequence ID" value="SHG45963.1"/>
    <property type="molecule type" value="Genomic_DNA"/>
</dbReference>
<dbReference type="STRING" id="1122206.SAMN02745753_03960"/>
<dbReference type="Pfam" id="PF01152">
    <property type="entry name" value="Bac_globin"/>
    <property type="match status" value="1"/>
</dbReference>
<accession>A0A1M5K0Z3</accession>
<proteinExistence type="predicted"/>
<dbReference type="InterPro" id="IPR012292">
    <property type="entry name" value="Globin/Proto"/>
</dbReference>